<evidence type="ECO:0000313" key="2">
    <source>
        <dbReference type="Proteomes" id="UP000664771"/>
    </source>
</evidence>
<gene>
    <name evidence="1" type="ORF">J2D73_17000</name>
</gene>
<dbReference type="EMBL" id="JAFVMF010000023">
    <property type="protein sequence ID" value="MBO1361486.1"/>
    <property type="molecule type" value="Genomic_DNA"/>
</dbReference>
<organism evidence="1 2">
    <name type="scientific">Acetobacter sacchari</name>
    <dbReference type="NCBI Taxonomy" id="2661687"/>
    <lineage>
        <taxon>Bacteria</taxon>
        <taxon>Pseudomonadati</taxon>
        <taxon>Pseudomonadota</taxon>
        <taxon>Alphaproteobacteria</taxon>
        <taxon>Acetobacterales</taxon>
        <taxon>Acetobacteraceae</taxon>
        <taxon>Acetobacter</taxon>
    </lineage>
</organism>
<dbReference type="Proteomes" id="UP000664771">
    <property type="component" value="Unassembled WGS sequence"/>
</dbReference>
<sequence length="389" mass="44492">MNNILAPTEEAAMESSIFSSAEPTAYDLAQIGTDPQAKAYFESHGLPNLHDAFSVANILHTNRNFNGAAAIYGLAFRMHPRDPGVYPLAQSLLQARLLCLLKGGRRVPQDEIEVLQRLNLPFANYIQGIEAAWRDKDGERALRAIGNAFEEFHTGEEIDSLYLGLVRQYMPGLLDGTALDSSRIPFRVYMYWDQNPPPEIQENFDYHRQIQGLDYQVFNKDHATEWLYQNYGVEARGLFLGARHPAEAADFLRVHIMQLYGGWWLDADIRLRDEESVNFLREQTAQNVLLLTDNGVIHNDFYGSVRNSIIGQDCLLSLYRNCYLHHGLFIAYKTGPGIFNRALSRIAHHSLIGERPNQTIKIYDHIMFDRVIHQFATPYKQRLPSWHTA</sequence>
<name>A0ABS3M048_9PROT</name>
<dbReference type="InterPro" id="IPR029044">
    <property type="entry name" value="Nucleotide-diphossugar_trans"/>
</dbReference>
<protein>
    <submittedName>
        <fullName evidence="1">Uncharacterized protein</fullName>
    </submittedName>
</protein>
<proteinExistence type="predicted"/>
<comment type="caution">
    <text evidence="1">The sequence shown here is derived from an EMBL/GenBank/DDBJ whole genome shotgun (WGS) entry which is preliminary data.</text>
</comment>
<dbReference type="SUPFAM" id="SSF53448">
    <property type="entry name" value="Nucleotide-diphospho-sugar transferases"/>
    <property type="match status" value="1"/>
</dbReference>
<keyword evidence="2" id="KW-1185">Reference proteome</keyword>
<dbReference type="Gene3D" id="3.90.550.20">
    <property type="match status" value="1"/>
</dbReference>
<evidence type="ECO:0000313" key="1">
    <source>
        <dbReference type="EMBL" id="MBO1361486.1"/>
    </source>
</evidence>
<reference evidence="1 2" key="1">
    <citation type="submission" date="2021-03" db="EMBL/GenBank/DDBJ databases">
        <title>The complete genome sequence of Acetobacter sacchari TBRC 11175.</title>
        <authorList>
            <person name="Charoenyingcharoen P."/>
            <person name="Yukphan P."/>
        </authorList>
    </citation>
    <scope>NUCLEOTIDE SEQUENCE [LARGE SCALE GENOMIC DNA]</scope>
    <source>
        <strain evidence="1 2">TBRC 11175</strain>
    </source>
</reference>
<accession>A0ABS3M048</accession>